<feature type="transmembrane region" description="Helical" evidence="1">
    <location>
        <begin position="24"/>
        <end position="53"/>
    </location>
</feature>
<protein>
    <recommendedName>
        <fullName evidence="4">CAP-Gly protein</fullName>
    </recommendedName>
</protein>
<dbReference type="EMBL" id="CP067134">
    <property type="protein sequence ID" value="WCR09530.1"/>
    <property type="molecule type" value="Genomic_DNA"/>
</dbReference>
<feature type="transmembrane region" description="Helical" evidence="1">
    <location>
        <begin position="101"/>
        <end position="120"/>
    </location>
</feature>
<evidence type="ECO:0000313" key="3">
    <source>
        <dbReference type="Proteomes" id="UP001218412"/>
    </source>
</evidence>
<keyword evidence="3" id="KW-1185">Reference proteome</keyword>
<evidence type="ECO:0008006" key="4">
    <source>
        <dbReference type="Google" id="ProtNLM"/>
    </source>
</evidence>
<keyword evidence="1" id="KW-1133">Transmembrane helix</keyword>
<feature type="transmembrane region" description="Helical" evidence="1">
    <location>
        <begin position="307"/>
        <end position="333"/>
    </location>
</feature>
<dbReference type="RefSeq" id="WP_272857642.1">
    <property type="nucleotide sequence ID" value="NZ_CP067134.1"/>
</dbReference>
<evidence type="ECO:0000313" key="2">
    <source>
        <dbReference type="EMBL" id="WCR09530.1"/>
    </source>
</evidence>
<organism evidence="2 3">
    <name type="scientific">Paracoccus stylophorae</name>
    <dbReference type="NCBI Taxonomy" id="659350"/>
    <lineage>
        <taxon>Bacteria</taxon>
        <taxon>Pseudomonadati</taxon>
        <taxon>Pseudomonadota</taxon>
        <taxon>Alphaproteobacteria</taxon>
        <taxon>Rhodobacterales</taxon>
        <taxon>Paracoccaceae</taxon>
        <taxon>Paracoccus</taxon>
    </lineage>
</organism>
<proteinExistence type="predicted"/>
<keyword evidence="1" id="KW-0472">Membrane</keyword>
<reference evidence="2 3" key="1">
    <citation type="submission" date="2021-01" db="EMBL/GenBank/DDBJ databases">
        <title>Biogeographic distribution of Paracoccus.</title>
        <authorList>
            <person name="Hollensteiner J."/>
            <person name="Leineberger J."/>
            <person name="Brinkhoff T."/>
            <person name="Daniel R."/>
        </authorList>
    </citation>
    <scope>NUCLEOTIDE SEQUENCE [LARGE SCALE GENOMIC DNA]</scope>
    <source>
        <strain evidence="2 3">LMG25392</strain>
    </source>
</reference>
<evidence type="ECO:0000256" key="1">
    <source>
        <dbReference type="SAM" id="Phobius"/>
    </source>
</evidence>
<sequence>MPTNENYGYSASPRGDGIVHRVSWGAILAGAVVAVALMILFTTFGIGIGATAIDPQFERNPTEGIGIGSGIYLIVTNLIALGAGGYVAARMAGVPRMIASVLHGAAVWSVATIFLAWASVTGAGAMFGAAGSLLSGAADTVVSTGQAVLPDDISLPDPSELADQLSIDDLPDEVQATLRENGITEANLRQEAQTAFRNVFSESEQQAAMARIRQAMADIIASPGNIDQDLDALMDDMVGGPNAILSEEDKEQALAVLERRLGVTPQEAEQMVATVQSRIESAITQMRETAEAARAQAIEAAQATSDAIASVALLVSLALLLGLAAACGGAYVARPDDLIGDRLDDHG</sequence>
<feature type="transmembrane region" description="Helical" evidence="1">
    <location>
        <begin position="65"/>
        <end position="89"/>
    </location>
</feature>
<dbReference type="Proteomes" id="UP001218412">
    <property type="component" value="Chromosome"/>
</dbReference>
<gene>
    <name evidence="2" type="ORF">JHW45_10400</name>
</gene>
<keyword evidence="1" id="KW-0812">Transmembrane</keyword>
<accession>A0ABY7SR91</accession>
<name>A0ABY7SR91_9RHOB</name>